<evidence type="ECO:0000313" key="3">
    <source>
        <dbReference type="Proteomes" id="UP000010880"/>
    </source>
</evidence>
<dbReference type="KEGG" id="hhl:Halha_1143"/>
<dbReference type="Pfam" id="PF16258">
    <property type="entry name" value="DUF4912"/>
    <property type="match status" value="1"/>
</dbReference>
<dbReference type="HOGENOM" id="CLU_079859_0_0_9"/>
<dbReference type="OrthoDB" id="9812700at2"/>
<name>L0K727_HALHC</name>
<evidence type="ECO:0000313" key="2">
    <source>
        <dbReference type="EMBL" id="AGB41092.1"/>
    </source>
</evidence>
<feature type="compositionally biased region" description="Polar residues" evidence="1">
    <location>
        <begin position="1"/>
        <end position="19"/>
    </location>
</feature>
<accession>L0K727</accession>
<evidence type="ECO:0008006" key="4">
    <source>
        <dbReference type="Google" id="ProtNLM"/>
    </source>
</evidence>
<dbReference type="EMBL" id="CP003359">
    <property type="protein sequence ID" value="AGB41092.1"/>
    <property type="molecule type" value="Genomic_DNA"/>
</dbReference>
<dbReference type="InterPro" id="IPR032585">
    <property type="entry name" value="DUF4912"/>
</dbReference>
<proteinExistence type="predicted"/>
<dbReference type="RefSeq" id="WP_015326817.1">
    <property type="nucleotide sequence ID" value="NC_019978.1"/>
</dbReference>
<gene>
    <name evidence="2" type="ordered locus">Halha_1143</name>
</gene>
<dbReference type="eggNOG" id="COG3330">
    <property type="taxonomic scope" value="Bacteria"/>
</dbReference>
<dbReference type="Proteomes" id="UP000010880">
    <property type="component" value="Chromosome"/>
</dbReference>
<dbReference type="AlphaFoldDB" id="L0K727"/>
<sequence length="222" mass="25803">MSEVQEISINQLQQQGEVNSSGGQSSQTVQKKQQEEKKLTKDITSIYQLPNDYQDNKLVLQVKNPQTAYLYWNYNQDQLEHIAKQAGYQNLSQVPFTLKLIELDTANNYHVTVDLKAKQWYLNDLNPGHTYQVKLGLLDRQGNFYTVMTSNRLLQPRNTISNILDKRWMTVEEEVKQIYWLSGVYSTEDYSSSKVANKLKEVDILALSEAELEKNYSSFELY</sequence>
<evidence type="ECO:0000256" key="1">
    <source>
        <dbReference type="SAM" id="MobiDB-lite"/>
    </source>
</evidence>
<feature type="compositionally biased region" description="Low complexity" evidence="1">
    <location>
        <begin position="20"/>
        <end position="31"/>
    </location>
</feature>
<organism evidence="2 3">
    <name type="scientific">Halobacteroides halobius (strain ATCC 35273 / DSM 5150 / MD-1)</name>
    <dbReference type="NCBI Taxonomy" id="748449"/>
    <lineage>
        <taxon>Bacteria</taxon>
        <taxon>Bacillati</taxon>
        <taxon>Bacillota</taxon>
        <taxon>Clostridia</taxon>
        <taxon>Halanaerobiales</taxon>
        <taxon>Halobacteroidaceae</taxon>
        <taxon>Halobacteroides</taxon>
    </lineage>
</organism>
<keyword evidence="3" id="KW-1185">Reference proteome</keyword>
<protein>
    <recommendedName>
        <fullName evidence="4">DUF4912 domain-containing protein</fullName>
    </recommendedName>
</protein>
<reference evidence="3" key="1">
    <citation type="submission" date="2012-02" db="EMBL/GenBank/DDBJ databases">
        <title>The complete genome of Halobacteroides halobius DSM 5150.</title>
        <authorList>
            <person name="Lucas S."/>
            <person name="Copeland A."/>
            <person name="Lapidus A."/>
            <person name="Glavina del Rio T."/>
            <person name="Dalin E."/>
            <person name="Tice H."/>
            <person name="Bruce D."/>
            <person name="Goodwin L."/>
            <person name="Pitluck S."/>
            <person name="Peters L."/>
            <person name="Mikhailova N."/>
            <person name="Gu W."/>
            <person name="Kyrpides N."/>
            <person name="Mavromatis K."/>
            <person name="Ivanova N."/>
            <person name="Brettin T."/>
            <person name="Detter J.C."/>
            <person name="Han C."/>
            <person name="Larimer F."/>
            <person name="Land M."/>
            <person name="Hauser L."/>
            <person name="Markowitz V."/>
            <person name="Cheng J.-F."/>
            <person name="Hugenholtz P."/>
            <person name="Woyke T."/>
            <person name="Wu D."/>
            <person name="Tindall B."/>
            <person name="Pomrenke H."/>
            <person name="Brambilla E."/>
            <person name="Klenk H.-P."/>
            <person name="Eisen J.A."/>
        </authorList>
    </citation>
    <scope>NUCLEOTIDE SEQUENCE [LARGE SCALE GENOMIC DNA]</scope>
    <source>
        <strain evidence="3">ATCC 35273 / DSM 5150 / MD-1</strain>
    </source>
</reference>
<feature type="region of interest" description="Disordered" evidence="1">
    <location>
        <begin position="1"/>
        <end position="35"/>
    </location>
</feature>
<dbReference type="STRING" id="748449.Halha_1143"/>